<dbReference type="PATRIC" id="fig|1389415.4.peg.3933"/>
<evidence type="ECO:0000313" key="5">
    <source>
        <dbReference type="Proteomes" id="UP000017133"/>
    </source>
</evidence>
<protein>
    <recommendedName>
        <fullName evidence="3">Bacteriophage tail tape measure N-terminal domain-containing protein</fullName>
    </recommendedName>
</protein>
<name>U7QTX2_PHOTE</name>
<reference evidence="4 5" key="1">
    <citation type="submission" date="2013-10" db="EMBL/GenBank/DDBJ databases">
        <title>Whole Genome Shotgun Sequence of Photorhabdus temperata J3.</title>
        <authorList>
            <person name="Park G.-S."/>
            <person name="Hong S.-J."/>
            <person name="Shin J.-H."/>
        </authorList>
    </citation>
    <scope>NUCLEOTIDE SEQUENCE [LARGE SCALE GENOMIC DNA]</scope>
    <source>
        <strain evidence="4 5">J3</strain>
    </source>
</reference>
<keyword evidence="5" id="KW-1185">Reference proteome</keyword>
<proteinExistence type="predicted"/>
<evidence type="ECO:0000313" key="4">
    <source>
        <dbReference type="EMBL" id="ERT11404.1"/>
    </source>
</evidence>
<keyword evidence="2" id="KW-0472">Membrane</keyword>
<comment type="caution">
    <text evidence="4">The sequence shown here is derived from an EMBL/GenBank/DDBJ whole genome shotgun (WGS) entry which is preliminary data.</text>
</comment>
<evidence type="ECO:0000259" key="3">
    <source>
        <dbReference type="Pfam" id="PF06791"/>
    </source>
</evidence>
<organism evidence="4 5">
    <name type="scientific">Photorhabdus temperata J3</name>
    <dbReference type="NCBI Taxonomy" id="1389415"/>
    <lineage>
        <taxon>Bacteria</taxon>
        <taxon>Pseudomonadati</taxon>
        <taxon>Pseudomonadota</taxon>
        <taxon>Gammaproteobacteria</taxon>
        <taxon>Enterobacterales</taxon>
        <taxon>Morganellaceae</taxon>
        <taxon>Photorhabdus</taxon>
    </lineage>
</organism>
<evidence type="ECO:0000256" key="1">
    <source>
        <dbReference type="SAM" id="Coils"/>
    </source>
</evidence>
<dbReference type="Proteomes" id="UP000017133">
    <property type="component" value="Unassembled WGS sequence"/>
</dbReference>
<evidence type="ECO:0000256" key="2">
    <source>
        <dbReference type="SAM" id="Phobius"/>
    </source>
</evidence>
<accession>U7QTX2</accession>
<keyword evidence="2" id="KW-0812">Transmembrane</keyword>
<dbReference type="RefSeq" id="WP_023045812.1">
    <property type="nucleotide sequence ID" value="NZ_AXDT01000196.1"/>
</dbReference>
<dbReference type="Pfam" id="PF06791">
    <property type="entry name" value="TMP_2"/>
    <property type="match status" value="1"/>
</dbReference>
<feature type="domain" description="Bacteriophage tail tape measure N-terminal" evidence="3">
    <location>
        <begin position="281"/>
        <end position="400"/>
    </location>
</feature>
<feature type="coiled-coil region" evidence="1">
    <location>
        <begin position="130"/>
        <end position="157"/>
    </location>
</feature>
<keyword evidence="1" id="KW-0175">Coiled coil</keyword>
<dbReference type="EMBL" id="AXDT01000196">
    <property type="protein sequence ID" value="ERT11404.1"/>
    <property type="molecule type" value="Genomic_DNA"/>
</dbReference>
<keyword evidence="2" id="KW-1133">Transmembrane helix</keyword>
<feature type="transmembrane region" description="Helical" evidence="2">
    <location>
        <begin position="276"/>
        <end position="299"/>
    </location>
</feature>
<sequence>MADVASLAVALHLNAASFKSQVVDAYRGAATESKKFNTQAQQDSLNTGNALAKIGRQAKSAGVQINQFGGSLNRTQTGVGHLRYVLDSLAAGSNVAASSLTGALVPAIEKTFGNINTLSFSLQEQKRAAAEVAAQSMKTAQAQIEQAQSARTSAQSQFQLAKRARDQAVAQREQAFALDEYYDRQVEINKQYGVTAKYTEEHAKNARTIQEANIAEAAAKEKMLAATHAVVEADKSESDGKRNLLAATNQMTTANRELSFGARAAATSTHLLRSSLALIGGPVGAVVLATVAAFTALWSQIKSAEEQQKAFNAAILKGGTGLTTTAYDLKQLSLSLGGTAEAVKSVTAAASAGFTGDMLSQVSALGKRLEETGGSVDSLISRLVSIGNEPLKALESLTNQA</sequence>
<gene>
    <name evidence="4" type="ORF">O185_19645</name>
</gene>
<dbReference type="AlphaFoldDB" id="U7QTX2"/>
<dbReference type="InterPro" id="IPR009628">
    <property type="entry name" value="Phage_tape_measure_N"/>
</dbReference>